<dbReference type="PANTHER" id="PTHR36440">
    <property type="entry name" value="PUTATIVE (AFU_ORTHOLOGUE AFUA_8G07350)-RELATED"/>
    <property type="match status" value="1"/>
</dbReference>
<accession>A0A1C4XYZ4</accession>
<dbReference type="InterPro" id="IPR013096">
    <property type="entry name" value="Cupin_2"/>
</dbReference>
<feature type="domain" description="Cupin type-1" evidence="1">
    <location>
        <begin position="6"/>
        <end position="138"/>
    </location>
</feature>
<evidence type="ECO:0000259" key="1">
    <source>
        <dbReference type="SMART" id="SM00835"/>
    </source>
</evidence>
<dbReference type="Pfam" id="PF07883">
    <property type="entry name" value="Cupin_2"/>
    <property type="match status" value="1"/>
</dbReference>
<sequence length="158" mass="17053">MTDAPLHVRADDATVLADGPTSLITLLGDAGETGGALTANRATLHTGSPGAPPHLHTRAAETFFVLDGVLDVLVADEIRTLRRGDFLLVPAHTPHAFAPARGESADVLVVFTPGIDRFDYYRLLERVYRGEADPAEIAASGQRYDNHYVDSPLWRGRP</sequence>
<dbReference type="Gene3D" id="2.60.120.10">
    <property type="entry name" value="Jelly Rolls"/>
    <property type="match status" value="1"/>
</dbReference>
<dbReference type="SUPFAM" id="SSF51182">
    <property type="entry name" value="RmlC-like cupins"/>
    <property type="match status" value="1"/>
</dbReference>
<dbReference type="InterPro" id="IPR014710">
    <property type="entry name" value="RmlC-like_jellyroll"/>
</dbReference>
<dbReference type="InterPro" id="IPR011051">
    <property type="entry name" value="RmlC_Cupin_sf"/>
</dbReference>
<proteinExistence type="predicted"/>
<evidence type="ECO:0000313" key="2">
    <source>
        <dbReference type="EMBL" id="SCF13697.1"/>
    </source>
</evidence>
<reference evidence="2 3" key="1">
    <citation type="submission" date="2016-06" db="EMBL/GenBank/DDBJ databases">
        <authorList>
            <person name="Kjaerup R.B."/>
            <person name="Dalgaard T.S."/>
            <person name="Juul-Madsen H.R."/>
        </authorList>
    </citation>
    <scope>NUCLEOTIDE SEQUENCE [LARGE SCALE GENOMIC DNA]</scope>
    <source>
        <strain evidence="2 3">DSM 43821</strain>
    </source>
</reference>
<evidence type="ECO:0000313" key="3">
    <source>
        <dbReference type="Proteomes" id="UP000198228"/>
    </source>
</evidence>
<protein>
    <submittedName>
        <fullName evidence="2">Mannose-6-phosphate isomerase, cupin superfamily</fullName>
    </submittedName>
</protein>
<dbReference type="EMBL" id="LT607410">
    <property type="protein sequence ID" value="SCF13697.1"/>
    <property type="molecule type" value="Genomic_DNA"/>
</dbReference>
<dbReference type="Proteomes" id="UP000198228">
    <property type="component" value="Chromosome I"/>
</dbReference>
<dbReference type="InterPro" id="IPR006045">
    <property type="entry name" value="Cupin_1"/>
</dbReference>
<dbReference type="RefSeq" id="WP_088961620.1">
    <property type="nucleotide sequence ID" value="NZ_LT607410.1"/>
</dbReference>
<name>A0A1C4XYZ4_9ACTN</name>
<organism evidence="2 3">
    <name type="scientific">Micromonospora purpureochromogenes</name>
    <dbReference type="NCBI Taxonomy" id="47872"/>
    <lineage>
        <taxon>Bacteria</taxon>
        <taxon>Bacillati</taxon>
        <taxon>Actinomycetota</taxon>
        <taxon>Actinomycetes</taxon>
        <taxon>Micromonosporales</taxon>
        <taxon>Micromonosporaceae</taxon>
        <taxon>Micromonospora</taxon>
    </lineage>
</organism>
<dbReference type="SMART" id="SM00835">
    <property type="entry name" value="Cupin_1"/>
    <property type="match status" value="1"/>
</dbReference>
<dbReference type="InterPro" id="IPR053146">
    <property type="entry name" value="QDO-like"/>
</dbReference>
<gene>
    <name evidence="2" type="ORF">GA0074696_2944</name>
</gene>
<keyword evidence="2" id="KW-0413">Isomerase</keyword>
<dbReference type="AlphaFoldDB" id="A0A1C4XYZ4"/>
<dbReference type="PANTHER" id="PTHR36440:SF1">
    <property type="entry name" value="PUTATIVE (AFU_ORTHOLOGUE AFUA_8G07350)-RELATED"/>
    <property type="match status" value="1"/>
</dbReference>
<dbReference type="GO" id="GO:0016853">
    <property type="term" value="F:isomerase activity"/>
    <property type="evidence" value="ECO:0007669"/>
    <property type="project" value="UniProtKB-KW"/>
</dbReference>